<feature type="transmembrane region" description="Helical" evidence="1">
    <location>
        <begin position="44"/>
        <end position="68"/>
    </location>
</feature>
<keyword evidence="1" id="KW-1133">Transmembrane helix</keyword>
<gene>
    <name evidence="2" type="ORF">J3Q64DRAFT_1775747</name>
</gene>
<name>A0ABR3AIJ5_PHYBL</name>
<evidence type="ECO:0000313" key="2">
    <source>
        <dbReference type="EMBL" id="KAL0075272.1"/>
    </source>
</evidence>
<evidence type="ECO:0000256" key="1">
    <source>
        <dbReference type="SAM" id="Phobius"/>
    </source>
</evidence>
<keyword evidence="1" id="KW-0472">Membrane</keyword>
<keyword evidence="3" id="KW-1185">Reference proteome</keyword>
<accession>A0ABR3AIJ5</accession>
<evidence type="ECO:0000313" key="3">
    <source>
        <dbReference type="Proteomes" id="UP001448207"/>
    </source>
</evidence>
<proteinExistence type="predicted"/>
<reference evidence="2 3" key="1">
    <citation type="submission" date="2024-04" db="EMBL/GenBank/DDBJ databases">
        <title>Symmetric and asymmetric DNA N6-adenine methylation regulates different biological responses in Mucorales.</title>
        <authorList>
            <consortium name="Lawrence Berkeley National Laboratory"/>
            <person name="Lax C."/>
            <person name="Mondo S.J."/>
            <person name="Osorio-Concepcion M."/>
            <person name="Muszewska A."/>
            <person name="Corrochano-Luque M."/>
            <person name="Gutierrez G."/>
            <person name="Riley R."/>
            <person name="Lipzen A."/>
            <person name="Guo J."/>
            <person name="Hundley H."/>
            <person name="Amirebrahimi M."/>
            <person name="Ng V."/>
            <person name="Lorenzo-Gutierrez D."/>
            <person name="Binder U."/>
            <person name="Yang J."/>
            <person name="Song Y."/>
            <person name="Canovas D."/>
            <person name="Navarro E."/>
            <person name="Freitag M."/>
            <person name="Gabaldon T."/>
            <person name="Grigoriev I.V."/>
            <person name="Corrochano L.M."/>
            <person name="Nicolas F.E."/>
            <person name="Garre V."/>
        </authorList>
    </citation>
    <scope>NUCLEOTIDE SEQUENCE [LARGE SCALE GENOMIC DNA]</scope>
    <source>
        <strain evidence="2 3">L51</strain>
    </source>
</reference>
<protein>
    <submittedName>
        <fullName evidence="2">Uncharacterized protein</fullName>
    </submittedName>
</protein>
<sequence>MATRATVLWFASRSSVATRAAVLGFASVSTKSTRSTRSTVLWSSMWSEVILLVFLLAIFLIIPAIMLFGENWDDCCGGNVLDNYYRWFIFNLHSRYDWEGLSVVVIRIWRNLVCIGANGNGNVLYIIMSFVAYTYIQKVNKFAM</sequence>
<keyword evidence="1" id="KW-0812">Transmembrane</keyword>
<dbReference type="Proteomes" id="UP001448207">
    <property type="component" value="Unassembled WGS sequence"/>
</dbReference>
<dbReference type="EMBL" id="JBCLYO010000037">
    <property type="protein sequence ID" value="KAL0075272.1"/>
    <property type="molecule type" value="Genomic_DNA"/>
</dbReference>
<comment type="caution">
    <text evidence="2">The sequence shown here is derived from an EMBL/GenBank/DDBJ whole genome shotgun (WGS) entry which is preliminary data.</text>
</comment>
<organism evidence="2 3">
    <name type="scientific">Phycomyces blakesleeanus</name>
    <dbReference type="NCBI Taxonomy" id="4837"/>
    <lineage>
        <taxon>Eukaryota</taxon>
        <taxon>Fungi</taxon>
        <taxon>Fungi incertae sedis</taxon>
        <taxon>Mucoromycota</taxon>
        <taxon>Mucoromycotina</taxon>
        <taxon>Mucoromycetes</taxon>
        <taxon>Mucorales</taxon>
        <taxon>Phycomycetaceae</taxon>
        <taxon>Phycomyces</taxon>
    </lineage>
</organism>